<dbReference type="Gene3D" id="2.30.110.50">
    <property type="match status" value="1"/>
</dbReference>
<dbReference type="GO" id="GO:0005576">
    <property type="term" value="C:extracellular region"/>
    <property type="evidence" value="ECO:0007669"/>
    <property type="project" value="UniProtKB-SubCell"/>
</dbReference>
<dbReference type="AlphaFoldDB" id="A0A2S8FVI2"/>
<organism evidence="7 8">
    <name type="scientific">Blastopirellula marina</name>
    <dbReference type="NCBI Taxonomy" id="124"/>
    <lineage>
        <taxon>Bacteria</taxon>
        <taxon>Pseudomonadati</taxon>
        <taxon>Planctomycetota</taxon>
        <taxon>Planctomycetia</taxon>
        <taxon>Pirellulales</taxon>
        <taxon>Pirellulaceae</taxon>
        <taxon>Blastopirellula</taxon>
    </lineage>
</organism>
<dbReference type="InterPro" id="IPR054030">
    <property type="entry name" value="Gp5_Vgr_C"/>
</dbReference>
<comment type="subcellular location">
    <subcellularLocation>
        <location evidence="1">Secreted</location>
    </subcellularLocation>
</comment>
<protein>
    <submittedName>
        <fullName evidence="7">Uncharacterized protein</fullName>
    </submittedName>
</protein>
<accession>A0A2S8FVI2</accession>
<dbReference type="EMBL" id="PUHY01000006">
    <property type="protein sequence ID" value="PQO36187.1"/>
    <property type="molecule type" value="Genomic_DNA"/>
</dbReference>
<dbReference type="Gene3D" id="4.10.220.110">
    <property type="match status" value="1"/>
</dbReference>
<dbReference type="InterPro" id="IPR006533">
    <property type="entry name" value="T6SS_Vgr_RhsGE"/>
</dbReference>
<evidence type="ECO:0000256" key="4">
    <source>
        <dbReference type="SAM" id="MobiDB-lite"/>
    </source>
</evidence>
<proteinExistence type="inferred from homology"/>
<evidence type="ECO:0000256" key="1">
    <source>
        <dbReference type="ARBA" id="ARBA00004613"/>
    </source>
</evidence>
<dbReference type="Proteomes" id="UP000238322">
    <property type="component" value="Unassembled WGS sequence"/>
</dbReference>
<comment type="similarity">
    <text evidence="2">Belongs to the VgrG protein family.</text>
</comment>
<comment type="caution">
    <text evidence="7">The sequence shown here is derived from an EMBL/GenBank/DDBJ whole genome shotgun (WGS) entry which is preliminary data.</text>
</comment>
<gene>
    <name evidence="7" type="ORF">C5Y83_09740</name>
</gene>
<dbReference type="InterPro" id="IPR050708">
    <property type="entry name" value="T6SS_VgrG/RHS"/>
</dbReference>
<feature type="compositionally biased region" description="Low complexity" evidence="4">
    <location>
        <begin position="733"/>
        <end position="749"/>
    </location>
</feature>
<dbReference type="SUPFAM" id="SSF69255">
    <property type="entry name" value="gp5 N-terminal domain-like"/>
    <property type="match status" value="1"/>
</dbReference>
<feature type="domain" description="Gp5/Type VI secretion system Vgr protein OB-fold" evidence="5">
    <location>
        <begin position="427"/>
        <end position="477"/>
    </location>
</feature>
<dbReference type="Pfam" id="PF22178">
    <property type="entry name" value="Gp5_trimer_C"/>
    <property type="match status" value="1"/>
</dbReference>
<feature type="region of interest" description="Disordered" evidence="4">
    <location>
        <begin position="733"/>
        <end position="780"/>
    </location>
</feature>
<evidence type="ECO:0000313" key="8">
    <source>
        <dbReference type="Proteomes" id="UP000238322"/>
    </source>
</evidence>
<dbReference type="SUPFAM" id="SSF69349">
    <property type="entry name" value="Phage fibre proteins"/>
    <property type="match status" value="2"/>
</dbReference>
<dbReference type="PANTHER" id="PTHR32305:SF15">
    <property type="entry name" value="PROTEIN RHSA-RELATED"/>
    <property type="match status" value="1"/>
</dbReference>
<dbReference type="InterPro" id="IPR006531">
    <property type="entry name" value="Gp5/Vgr_OB"/>
</dbReference>
<keyword evidence="3" id="KW-0964">Secreted</keyword>
<sequence length="780" mass="86488">MNDAQEHRPFSLEGNLGEDFYLLGFNGHEGISKLTNFQLTLVSRRQSQDCKHKPEEIINKEASIRFYVGDQERHIKGYINRFSADFQGHSHVGFHAELVPWLWFLTQTSDCRIFEDKTIPEIIEAVFKSQPFASIAKFTKKLNYYYPKLEYCVQYRETDYNFVCRLMEQAGIFFFFDSSGDGSNSDQLILADHEGAYFDVMESEPIHRSTSTGTHDRGPEITDWEHRYEFVSGQWTHADHNFKEPYLNFETDAKTKISNTLSSEFKKYELYDFPGDFVDSKSASSGTSNGEGVATVRIGEEEHSFDRIFAGSDCRSFCAGGKFKLTSKRAESDNGKKFAIVSVQHVGSNPGYTTGVAEGTKYSNTFTCLPEDMAFNPPRITPRPTVSGIQTATVIGPQGEEVHCDEYGRIKCLFHWARPKNSDRKQPDDQTSCWVRVAQASAGKKWGFMSIPRIGQEVVVDFLDGNPDRPLVIGSVYNEIQKTAYTLPDDKVKTYFKTNTSPGGEGFNELFFDDKKDAERIFIHAQRDFDKRILNDSRTLVLGNVSQIIGSQNGDKDKTGKQLERVYSDKEINVKRNQVEHIEGNHTMMIGNGEADNGGNMALVVEKQVGILIGEDGMGLTNEGDAKTWIKGAQHVTVDGDWKQKSASLDVTVEGNSKTKASSDISTEAGQDIKTKAGMNWDVDAGMTINVKSGMALNIEAGASLSLKVGGNFININAAGVFIQGTLVNINSGGSASSASPGSPSSPSSPDKPDQNVEEADPTEPNEAHNEETGFKSVPE</sequence>
<evidence type="ECO:0000259" key="5">
    <source>
        <dbReference type="Pfam" id="PF04717"/>
    </source>
</evidence>
<feature type="compositionally biased region" description="Basic and acidic residues" evidence="4">
    <location>
        <begin position="766"/>
        <end position="780"/>
    </location>
</feature>
<dbReference type="InterPro" id="IPR017847">
    <property type="entry name" value="T6SS_RhsGE_Vgr_subset"/>
</dbReference>
<feature type="domain" description="Gp5/Type VI secretion system Vgr C-terminal trimerisation" evidence="6">
    <location>
        <begin position="496"/>
        <end position="597"/>
    </location>
</feature>
<evidence type="ECO:0000256" key="2">
    <source>
        <dbReference type="ARBA" id="ARBA00005558"/>
    </source>
</evidence>
<evidence type="ECO:0000259" key="6">
    <source>
        <dbReference type="Pfam" id="PF22178"/>
    </source>
</evidence>
<evidence type="ECO:0000313" key="7">
    <source>
        <dbReference type="EMBL" id="PQO36187.1"/>
    </source>
</evidence>
<dbReference type="Pfam" id="PF04717">
    <property type="entry name" value="Phage_base_V"/>
    <property type="match status" value="1"/>
</dbReference>
<dbReference type="Pfam" id="PF05954">
    <property type="entry name" value="Phage_GPD"/>
    <property type="match status" value="1"/>
</dbReference>
<dbReference type="Gene3D" id="2.40.50.230">
    <property type="entry name" value="Gp5 N-terminal domain"/>
    <property type="match status" value="1"/>
</dbReference>
<dbReference type="InterPro" id="IPR037026">
    <property type="entry name" value="Vgr_OB-fold_dom_sf"/>
</dbReference>
<dbReference type="SUPFAM" id="SSF69279">
    <property type="entry name" value="Phage tail proteins"/>
    <property type="match status" value="2"/>
</dbReference>
<dbReference type="RefSeq" id="WP_105329477.1">
    <property type="nucleotide sequence ID" value="NZ_PUHY01000006.1"/>
</dbReference>
<dbReference type="Gene3D" id="3.55.50.10">
    <property type="entry name" value="Baseplate protein-like domains"/>
    <property type="match status" value="1"/>
</dbReference>
<dbReference type="PANTHER" id="PTHR32305">
    <property type="match status" value="1"/>
</dbReference>
<reference evidence="7 8" key="1">
    <citation type="submission" date="2018-02" db="EMBL/GenBank/DDBJ databases">
        <title>Comparative genomes isolates from brazilian mangrove.</title>
        <authorList>
            <person name="Araujo J.E."/>
            <person name="Taketani R.G."/>
            <person name="Silva M.C.P."/>
            <person name="Loureco M.V."/>
            <person name="Andreote F.D."/>
        </authorList>
    </citation>
    <scope>NUCLEOTIDE SEQUENCE [LARGE SCALE GENOMIC DNA]</scope>
    <source>
        <strain evidence="7 8">Hex-1 MGV</strain>
    </source>
</reference>
<dbReference type="NCBIfam" id="TIGR03361">
    <property type="entry name" value="VI_Rhs_Vgr"/>
    <property type="match status" value="1"/>
</dbReference>
<evidence type="ECO:0000256" key="3">
    <source>
        <dbReference type="ARBA" id="ARBA00022525"/>
    </source>
</evidence>
<dbReference type="NCBIfam" id="TIGR01646">
    <property type="entry name" value="vgr_GE"/>
    <property type="match status" value="1"/>
</dbReference>
<dbReference type="OrthoDB" id="9762420at2"/>
<name>A0A2S8FVI2_9BACT</name>